<keyword evidence="3" id="KW-1185">Reference proteome</keyword>
<protein>
    <submittedName>
        <fullName evidence="2">Uncharacterized protein</fullName>
    </submittedName>
</protein>
<sequence>MSAILIKSGLGLGVLAAPFAVAYVFTADHSSLTFGTKAAHDVADRFSNFHSKAYDTHLSAEEQARRRKDRHAMVHEQIRNELL</sequence>
<evidence type="ECO:0000256" key="1">
    <source>
        <dbReference type="SAM" id="MobiDB-lite"/>
    </source>
</evidence>
<feature type="region of interest" description="Disordered" evidence="1">
    <location>
        <begin position="64"/>
        <end position="83"/>
    </location>
</feature>
<gene>
    <name evidence="2" type="ORF">LECACI_7A009447</name>
</gene>
<name>A0AAI8Z858_9PEZI</name>
<evidence type="ECO:0000313" key="3">
    <source>
        <dbReference type="Proteomes" id="UP001296104"/>
    </source>
</evidence>
<dbReference type="Proteomes" id="UP001296104">
    <property type="component" value="Unassembled WGS sequence"/>
</dbReference>
<comment type="caution">
    <text evidence="2">The sequence shown here is derived from an EMBL/GenBank/DDBJ whole genome shotgun (WGS) entry which is preliminary data.</text>
</comment>
<dbReference type="AlphaFoldDB" id="A0AAI8Z858"/>
<accession>A0AAI8Z858</accession>
<reference evidence="2" key="1">
    <citation type="submission" date="2023-11" db="EMBL/GenBank/DDBJ databases">
        <authorList>
            <person name="Alioto T."/>
            <person name="Alioto T."/>
            <person name="Gomez Garrido J."/>
        </authorList>
    </citation>
    <scope>NUCLEOTIDE SEQUENCE</scope>
</reference>
<dbReference type="EMBL" id="CAVMBE010000111">
    <property type="protein sequence ID" value="CAK4034289.1"/>
    <property type="molecule type" value="Genomic_DNA"/>
</dbReference>
<evidence type="ECO:0000313" key="2">
    <source>
        <dbReference type="EMBL" id="CAK4034289.1"/>
    </source>
</evidence>
<proteinExistence type="predicted"/>
<feature type="compositionally biased region" description="Basic and acidic residues" evidence="1">
    <location>
        <begin position="71"/>
        <end position="83"/>
    </location>
</feature>
<organism evidence="2 3">
    <name type="scientific">Lecanosticta acicola</name>
    <dbReference type="NCBI Taxonomy" id="111012"/>
    <lineage>
        <taxon>Eukaryota</taxon>
        <taxon>Fungi</taxon>
        <taxon>Dikarya</taxon>
        <taxon>Ascomycota</taxon>
        <taxon>Pezizomycotina</taxon>
        <taxon>Dothideomycetes</taxon>
        <taxon>Dothideomycetidae</taxon>
        <taxon>Mycosphaerellales</taxon>
        <taxon>Mycosphaerellaceae</taxon>
        <taxon>Lecanosticta</taxon>
    </lineage>
</organism>